<dbReference type="GO" id="GO:0005793">
    <property type="term" value="C:endoplasmic reticulum-Golgi intermediate compartment"/>
    <property type="evidence" value="ECO:0007669"/>
    <property type="project" value="TreeGrafter"/>
</dbReference>
<sequence>MRAVGSLFLLCLSSAVSAHAGHEGEGPKPGETIQQYAKRHMSKEHHIDEFDLPSFHQLHDLNRDSVWDKDEIEAIYGVHHIYSQQKSKDDVEHQTKADYISGEVLRLLDANKDGKVSVEEFMKVGIDGLPNFDHMGAEGHHYDVESEFFLHHEEEFHSTPETQTDESYNHPEDIEHFAMHEAIERKEAEKEAAFQGISVEEAIAAHEQAEKLYEEKMAAAQPEEIQQQEQQQQPLAPDHPHAEQVQPESPPVEAPNPKVTRVVPPEKQDPAVKFRDAKAQADAKGAWGDGDDGYLPPVDAGDKMRRNLPYKNKMQYKFRRSWGDF</sequence>
<evidence type="ECO:0000256" key="2">
    <source>
        <dbReference type="ARBA" id="ARBA00022837"/>
    </source>
</evidence>
<evidence type="ECO:0000259" key="5">
    <source>
        <dbReference type="PROSITE" id="PS50222"/>
    </source>
</evidence>
<comment type="caution">
    <text evidence="6">The sequence shown here is derived from an EMBL/GenBank/DDBJ whole genome shotgun (WGS) entry which is preliminary data.</text>
</comment>
<evidence type="ECO:0000256" key="1">
    <source>
        <dbReference type="ARBA" id="ARBA00022729"/>
    </source>
</evidence>
<dbReference type="EMBL" id="JANVFU010000001">
    <property type="protein sequence ID" value="KAJ3749866.1"/>
    <property type="molecule type" value="Genomic_DNA"/>
</dbReference>
<feature type="domain" description="EF-hand" evidence="5">
    <location>
        <begin position="103"/>
        <end position="131"/>
    </location>
</feature>
<evidence type="ECO:0000256" key="3">
    <source>
        <dbReference type="SAM" id="MobiDB-lite"/>
    </source>
</evidence>
<feature type="compositionally biased region" description="Low complexity" evidence="3">
    <location>
        <begin position="219"/>
        <end position="236"/>
    </location>
</feature>
<accession>A0A9W8PA62</accession>
<gene>
    <name evidence="6" type="ORF">DFH05DRAFT_1003</name>
</gene>
<dbReference type="PROSITE" id="PS00018">
    <property type="entry name" value="EF_HAND_1"/>
    <property type="match status" value="1"/>
</dbReference>
<dbReference type="InterPro" id="IPR040250">
    <property type="entry name" value="Nucleobindin"/>
</dbReference>
<dbReference type="SUPFAM" id="SSF47473">
    <property type="entry name" value="EF-hand"/>
    <property type="match status" value="1"/>
</dbReference>
<feature type="compositionally biased region" description="Basic and acidic residues" evidence="3">
    <location>
        <begin position="264"/>
        <end position="281"/>
    </location>
</feature>
<name>A0A9W8PA62_9AGAR</name>
<protein>
    <submittedName>
        <fullName evidence="6">Precursor to secretory protein Ssp120</fullName>
    </submittedName>
</protein>
<dbReference type="InterPro" id="IPR011992">
    <property type="entry name" value="EF-hand-dom_pair"/>
</dbReference>
<dbReference type="InterPro" id="IPR018247">
    <property type="entry name" value="EF_Hand_1_Ca_BS"/>
</dbReference>
<evidence type="ECO:0000313" key="6">
    <source>
        <dbReference type="EMBL" id="KAJ3749866.1"/>
    </source>
</evidence>
<dbReference type="AlphaFoldDB" id="A0A9W8PA62"/>
<dbReference type="GO" id="GO:0070062">
    <property type="term" value="C:extracellular exosome"/>
    <property type="evidence" value="ECO:0007669"/>
    <property type="project" value="TreeGrafter"/>
</dbReference>
<evidence type="ECO:0000256" key="4">
    <source>
        <dbReference type="SAM" id="SignalP"/>
    </source>
</evidence>
<organism evidence="6 7">
    <name type="scientific">Lentinula detonsa</name>
    <dbReference type="NCBI Taxonomy" id="2804962"/>
    <lineage>
        <taxon>Eukaryota</taxon>
        <taxon>Fungi</taxon>
        <taxon>Dikarya</taxon>
        <taxon>Basidiomycota</taxon>
        <taxon>Agaricomycotina</taxon>
        <taxon>Agaricomycetes</taxon>
        <taxon>Agaricomycetidae</taxon>
        <taxon>Agaricales</taxon>
        <taxon>Marasmiineae</taxon>
        <taxon>Omphalotaceae</taxon>
        <taxon>Lentinula</taxon>
    </lineage>
</organism>
<dbReference type="PANTHER" id="PTHR19237">
    <property type="entry name" value="NUCLEOBINDIN"/>
    <property type="match status" value="1"/>
</dbReference>
<dbReference type="Gene3D" id="1.10.238.10">
    <property type="entry name" value="EF-hand"/>
    <property type="match status" value="1"/>
</dbReference>
<dbReference type="Proteomes" id="UP001142393">
    <property type="component" value="Unassembled WGS sequence"/>
</dbReference>
<keyword evidence="2" id="KW-0106">Calcium</keyword>
<keyword evidence="1 4" id="KW-0732">Signal</keyword>
<dbReference type="InterPro" id="IPR002048">
    <property type="entry name" value="EF_hand_dom"/>
</dbReference>
<dbReference type="PANTHER" id="PTHR19237:SF20">
    <property type="entry name" value="NUCLEOBINDIN 1"/>
    <property type="match status" value="1"/>
</dbReference>
<evidence type="ECO:0000313" key="7">
    <source>
        <dbReference type="Proteomes" id="UP001142393"/>
    </source>
</evidence>
<dbReference type="GO" id="GO:0005509">
    <property type="term" value="F:calcium ion binding"/>
    <property type="evidence" value="ECO:0007669"/>
    <property type="project" value="InterPro"/>
</dbReference>
<dbReference type="PROSITE" id="PS50222">
    <property type="entry name" value="EF_HAND_2"/>
    <property type="match status" value="1"/>
</dbReference>
<reference evidence="6 7" key="1">
    <citation type="journal article" date="2023" name="Proc. Natl. Acad. Sci. U.S.A.">
        <title>A global phylogenomic analysis of the shiitake genus Lentinula.</title>
        <authorList>
            <person name="Sierra-Patev S."/>
            <person name="Min B."/>
            <person name="Naranjo-Ortiz M."/>
            <person name="Looney B."/>
            <person name="Konkel Z."/>
            <person name="Slot J.C."/>
            <person name="Sakamoto Y."/>
            <person name="Steenwyk J.L."/>
            <person name="Rokas A."/>
            <person name="Carro J."/>
            <person name="Camarero S."/>
            <person name="Ferreira P."/>
            <person name="Molpeceres G."/>
            <person name="Ruiz-Duenas F.J."/>
            <person name="Serrano A."/>
            <person name="Henrissat B."/>
            <person name="Drula E."/>
            <person name="Hughes K.W."/>
            <person name="Mata J.L."/>
            <person name="Ishikawa N.K."/>
            <person name="Vargas-Isla R."/>
            <person name="Ushijima S."/>
            <person name="Smith C.A."/>
            <person name="Donoghue J."/>
            <person name="Ahrendt S."/>
            <person name="Andreopoulos W."/>
            <person name="He G."/>
            <person name="LaButti K."/>
            <person name="Lipzen A."/>
            <person name="Ng V."/>
            <person name="Riley R."/>
            <person name="Sandor L."/>
            <person name="Barry K."/>
            <person name="Martinez A.T."/>
            <person name="Xiao Y."/>
            <person name="Gibbons J.G."/>
            <person name="Terashima K."/>
            <person name="Grigoriev I.V."/>
            <person name="Hibbett D."/>
        </authorList>
    </citation>
    <scope>NUCLEOTIDE SEQUENCE [LARGE SCALE GENOMIC DNA]</scope>
    <source>
        <strain evidence="6 7">TFB7810</strain>
    </source>
</reference>
<feature type="chain" id="PRO_5040870517" evidence="4">
    <location>
        <begin position="19"/>
        <end position="325"/>
    </location>
</feature>
<feature type="signal peptide" evidence="4">
    <location>
        <begin position="1"/>
        <end position="18"/>
    </location>
</feature>
<proteinExistence type="predicted"/>
<keyword evidence="7" id="KW-1185">Reference proteome</keyword>
<feature type="region of interest" description="Disordered" evidence="3">
    <location>
        <begin position="219"/>
        <end position="304"/>
    </location>
</feature>